<evidence type="ECO:0008006" key="3">
    <source>
        <dbReference type="Google" id="ProtNLM"/>
    </source>
</evidence>
<dbReference type="OrthoDB" id="4602230at2"/>
<comment type="caution">
    <text evidence="1">The sequence shown here is derived from an EMBL/GenBank/DDBJ whole genome shotgun (WGS) entry which is preliminary data.</text>
</comment>
<evidence type="ECO:0000313" key="2">
    <source>
        <dbReference type="Proteomes" id="UP000031057"/>
    </source>
</evidence>
<dbReference type="RefSeq" id="WP_039290001.1">
    <property type="nucleotide sequence ID" value="NZ_JTDI01000009.1"/>
</dbReference>
<dbReference type="SUPFAM" id="SSF56112">
    <property type="entry name" value="Protein kinase-like (PK-like)"/>
    <property type="match status" value="1"/>
</dbReference>
<protein>
    <recommendedName>
        <fullName evidence="3">Aminoglycoside phosphotransferase domain-containing protein</fullName>
    </recommendedName>
</protein>
<name>A0A0B1ZIF3_9SPHN</name>
<dbReference type="InterPro" id="IPR011009">
    <property type="entry name" value="Kinase-like_dom_sf"/>
</dbReference>
<dbReference type="AlphaFoldDB" id="A0A0B1ZIF3"/>
<accession>A0A0B1ZIF3</accession>
<gene>
    <name evidence="1" type="ORF">LK12_22135</name>
</gene>
<dbReference type="EMBL" id="JTDI01000009">
    <property type="protein sequence ID" value="KHK89058.1"/>
    <property type="molecule type" value="Genomic_DNA"/>
</dbReference>
<reference evidence="1 2" key="1">
    <citation type="submission" date="2014-10" db="EMBL/GenBank/DDBJ databases">
        <title>Genome sequence of Novosphingobium malaysiense MUSC 273(T).</title>
        <authorList>
            <person name="Lee L.-H."/>
        </authorList>
    </citation>
    <scope>NUCLEOTIDE SEQUENCE [LARGE SCALE GENOMIC DNA]</scope>
    <source>
        <strain evidence="1 2">MUSC 273</strain>
    </source>
</reference>
<proteinExistence type="predicted"/>
<keyword evidence="2" id="KW-1185">Reference proteome</keyword>
<dbReference type="Proteomes" id="UP000031057">
    <property type="component" value="Unassembled WGS sequence"/>
</dbReference>
<sequence>MTSTQTIDWAQGDMFGIAFPAHPEALKAGGPEFLTRAFRMSGALGLDNSVMQITRLDEWMLGGTGVKALLSVTYERETPDLPRDLFVKFSRNFQDQVRDSGRYHMPPEVRLANLSREPGFPVAVPKCLFADIAQDTLTGIIVTERIPYGEGAVEPHYPKCMDHLLPEPFAHYSVLIANLARLSGAYKAGHLGESVERYFPLDLGRLVTGRPRFEKVLLAKRINRLAEFILQYPHLAPAHIADRAFLEDFCADALSAVDLQEDIWRFLYSQPDLIALCHMNANIDNAWFWHESDGTLRAGLIDWGSVGQMSVASSIWGCIGAAEPEMHDRHLDELLELFVREYAHAGGPVLDRDELAQHLEMLAMMSALHMTTAPPAILREIPDPGAASDRFDPLFTEHETARVQLKVTIALLNMWERRKLGRHLRPDAPWRC</sequence>
<organism evidence="1 2">
    <name type="scientific">Novosphingobium malaysiense</name>
    <dbReference type="NCBI Taxonomy" id="1348853"/>
    <lineage>
        <taxon>Bacteria</taxon>
        <taxon>Pseudomonadati</taxon>
        <taxon>Pseudomonadota</taxon>
        <taxon>Alphaproteobacteria</taxon>
        <taxon>Sphingomonadales</taxon>
        <taxon>Sphingomonadaceae</taxon>
        <taxon>Novosphingobium</taxon>
    </lineage>
</organism>
<evidence type="ECO:0000313" key="1">
    <source>
        <dbReference type="EMBL" id="KHK89058.1"/>
    </source>
</evidence>